<proteinExistence type="predicted"/>
<comment type="caution">
    <text evidence="1">The sequence shown here is derived from an EMBL/GenBank/DDBJ whole genome shotgun (WGS) entry which is preliminary data.</text>
</comment>
<sequence>MDAYTLTRAAQSEDVARQWKAYAEDLERKMALLSANFVGMEALKNAVVAELAIVDPTNSLTVQQNRQRILEAARNAALAENRRATSQSR</sequence>
<dbReference type="EMBL" id="FCOL02000146">
    <property type="protein sequence ID" value="SAL85001.1"/>
    <property type="molecule type" value="Genomic_DNA"/>
</dbReference>
<reference evidence="1" key="1">
    <citation type="submission" date="2016-01" db="EMBL/GenBank/DDBJ databases">
        <authorList>
            <person name="Peeters C."/>
        </authorList>
    </citation>
    <scope>NUCLEOTIDE SEQUENCE [LARGE SCALE GENOMIC DNA]</scope>
    <source>
        <strain evidence="1">LMG 22937</strain>
    </source>
</reference>
<evidence type="ECO:0000313" key="1">
    <source>
        <dbReference type="EMBL" id="SAL85001.1"/>
    </source>
</evidence>
<keyword evidence="2" id="KW-1185">Reference proteome</keyword>
<accession>A0A158KX71</accession>
<protein>
    <submittedName>
        <fullName evidence="1">Uncharacterized protein</fullName>
    </submittedName>
</protein>
<organism evidence="1 2">
    <name type="scientific">Caballeronia terrestris</name>
    <dbReference type="NCBI Taxonomy" id="1226301"/>
    <lineage>
        <taxon>Bacteria</taxon>
        <taxon>Pseudomonadati</taxon>
        <taxon>Pseudomonadota</taxon>
        <taxon>Betaproteobacteria</taxon>
        <taxon>Burkholderiales</taxon>
        <taxon>Burkholderiaceae</taxon>
        <taxon>Caballeronia</taxon>
    </lineage>
</organism>
<dbReference type="OrthoDB" id="9017980at2"/>
<gene>
    <name evidence="1" type="ORF">AWB67_06824</name>
</gene>
<dbReference type="AlphaFoldDB" id="A0A158KX71"/>
<name>A0A158KX71_9BURK</name>
<evidence type="ECO:0000313" key="2">
    <source>
        <dbReference type="Proteomes" id="UP000054925"/>
    </source>
</evidence>
<dbReference type="Proteomes" id="UP000054925">
    <property type="component" value="Unassembled WGS sequence"/>
</dbReference>
<dbReference type="RefSeq" id="WP_062642897.1">
    <property type="nucleotide sequence ID" value="NZ_FCOL02000146.1"/>
</dbReference>